<dbReference type="RefSeq" id="WP_166284686.1">
    <property type="nucleotide sequence ID" value="NZ_JAANNP010000112.1"/>
</dbReference>
<proteinExistence type="predicted"/>
<evidence type="ECO:0000313" key="5">
    <source>
        <dbReference type="Proteomes" id="UP000800981"/>
    </source>
</evidence>
<dbReference type="InterPro" id="IPR025101">
    <property type="entry name" value="DUF4012"/>
</dbReference>
<keyword evidence="3" id="KW-1133">Transmembrane helix</keyword>
<keyword evidence="3" id="KW-0472">Membrane</keyword>
<comment type="caution">
    <text evidence="4">The sequence shown here is derived from an EMBL/GenBank/DDBJ whole genome shotgun (WGS) entry which is preliminary data.</text>
</comment>
<feature type="non-terminal residue" evidence="4">
    <location>
        <position position="404"/>
    </location>
</feature>
<evidence type="ECO:0000256" key="3">
    <source>
        <dbReference type="SAM" id="Phobius"/>
    </source>
</evidence>
<accession>A0ABX0H353</accession>
<gene>
    <name evidence="4" type="ORF">G9H71_20800</name>
</gene>
<dbReference type="Proteomes" id="UP000800981">
    <property type="component" value="Unassembled WGS sequence"/>
</dbReference>
<organism evidence="4 5">
    <name type="scientific">Motilibacter deserti</name>
    <dbReference type="NCBI Taxonomy" id="2714956"/>
    <lineage>
        <taxon>Bacteria</taxon>
        <taxon>Bacillati</taxon>
        <taxon>Actinomycetota</taxon>
        <taxon>Actinomycetes</taxon>
        <taxon>Motilibacterales</taxon>
        <taxon>Motilibacteraceae</taxon>
        <taxon>Motilibacter</taxon>
    </lineage>
</organism>
<reference evidence="4 5" key="1">
    <citation type="submission" date="2020-03" db="EMBL/GenBank/DDBJ databases">
        <title>Two novel Motilibacter sp.</title>
        <authorList>
            <person name="Liu S."/>
        </authorList>
    </citation>
    <scope>NUCLEOTIDE SEQUENCE [LARGE SCALE GENOMIC DNA]</scope>
    <source>
        <strain evidence="4 5">E257</strain>
    </source>
</reference>
<feature type="transmembrane region" description="Helical" evidence="3">
    <location>
        <begin position="66"/>
        <end position="88"/>
    </location>
</feature>
<evidence type="ECO:0000256" key="2">
    <source>
        <dbReference type="SAM" id="MobiDB-lite"/>
    </source>
</evidence>
<protein>
    <submittedName>
        <fullName evidence="4">DUF4012 domain-containing protein</fullName>
    </submittedName>
</protein>
<name>A0ABX0H353_9ACTN</name>
<keyword evidence="1" id="KW-0175">Coiled coil</keyword>
<dbReference type="EMBL" id="JAANNP010000112">
    <property type="protein sequence ID" value="NHC16229.1"/>
    <property type="molecule type" value="Genomic_DNA"/>
</dbReference>
<sequence>MTLRHDPRAATPEPPPAQIQDSDAETVVWQHPLDRLEVVEETRTPRWRRVLVWQRWSRWPRWRKPVLWALGALVVAGALGAAGAWMALGLVQSARDIQDSATGAQDELEAFRTQLTAGDRAGAVAHLDAAAAHLSVAHDAADRPQVRIAGYLPVAATAVDDLDHLLTAADETVEAGRTGIDVIGALSGGTGPKVYTDGKFSVPVIRDTTARAEEISRLMLSAERELLKVKGTAPKTERVLEAKETALEQVRELRTQMEAALPVLRTLPAMVGADSPKNYLVAILNPAEMRASGGAPLTVATIGLDNGELKIPAPSATGDIDWPNALDKAAGDTSTVGVNPPIPWKPVDGDPFTPAMQAKGTEGISFVNSNVNPDFRAAGENMARAWEGGTGNTVDGVIALDIVA</sequence>
<feature type="region of interest" description="Disordered" evidence="2">
    <location>
        <begin position="1"/>
        <end position="23"/>
    </location>
</feature>
<evidence type="ECO:0000313" key="4">
    <source>
        <dbReference type="EMBL" id="NHC16229.1"/>
    </source>
</evidence>
<feature type="coiled-coil region" evidence="1">
    <location>
        <begin position="205"/>
        <end position="260"/>
    </location>
</feature>
<evidence type="ECO:0000256" key="1">
    <source>
        <dbReference type="SAM" id="Coils"/>
    </source>
</evidence>
<keyword evidence="5" id="KW-1185">Reference proteome</keyword>
<dbReference type="Pfam" id="PF13196">
    <property type="entry name" value="DUF4012"/>
    <property type="match status" value="1"/>
</dbReference>
<keyword evidence="3" id="KW-0812">Transmembrane</keyword>